<dbReference type="InterPro" id="IPR026354">
    <property type="entry name" value="4helix_suffix_dom"/>
</dbReference>
<dbReference type="InterPro" id="IPR012657">
    <property type="entry name" value="23S_rRNA-intervening_sequence"/>
</dbReference>
<dbReference type="NCBIfam" id="TIGR02436">
    <property type="entry name" value="four helix bundle protein"/>
    <property type="match status" value="1"/>
</dbReference>
<dbReference type="NCBIfam" id="TIGR04258">
    <property type="entry name" value="4helix_suffix"/>
    <property type="match status" value="1"/>
</dbReference>
<evidence type="ECO:0000313" key="3">
    <source>
        <dbReference type="Proteomes" id="UP001165427"/>
    </source>
</evidence>
<accession>A0AA41R7B0</accession>
<protein>
    <submittedName>
        <fullName evidence="2">Four helix bundle suffix domain-containing protein</fullName>
    </submittedName>
</protein>
<dbReference type="AlphaFoldDB" id="A0AA41R7B0"/>
<dbReference type="RefSeq" id="WP_246914257.1">
    <property type="nucleotide sequence ID" value="NZ_JALJRB010000035.1"/>
</dbReference>
<reference evidence="2" key="1">
    <citation type="submission" date="2022-04" db="EMBL/GenBank/DDBJ databases">
        <title>Desulfatitalea alkaliphila sp. nov., a novel anaerobic sulfate-reducing bacterium isolated from terrestrial mud volcano, Taman Peninsula, Russia.</title>
        <authorList>
            <person name="Khomyakova M.A."/>
            <person name="Merkel A.Y."/>
            <person name="Slobodkin A.I."/>
        </authorList>
    </citation>
    <scope>NUCLEOTIDE SEQUENCE</scope>
    <source>
        <strain evidence="2">M08but</strain>
    </source>
</reference>
<keyword evidence="3" id="KW-1185">Reference proteome</keyword>
<organism evidence="2 3">
    <name type="scientific">Desulfatitalea alkaliphila</name>
    <dbReference type="NCBI Taxonomy" id="2929485"/>
    <lineage>
        <taxon>Bacteria</taxon>
        <taxon>Pseudomonadati</taxon>
        <taxon>Thermodesulfobacteriota</taxon>
        <taxon>Desulfobacteria</taxon>
        <taxon>Desulfobacterales</taxon>
        <taxon>Desulfosarcinaceae</taxon>
        <taxon>Desulfatitalea</taxon>
    </lineage>
</organism>
<dbReference type="InterPro" id="IPR036583">
    <property type="entry name" value="23S_rRNA_IVS_sf"/>
</dbReference>
<comment type="caution">
    <text evidence="2">The sequence shown here is derived from an EMBL/GenBank/DDBJ whole genome shotgun (WGS) entry which is preliminary data.</text>
</comment>
<name>A0AA41R7B0_9BACT</name>
<feature type="compositionally biased region" description="Low complexity" evidence="1">
    <location>
        <begin position="162"/>
        <end position="174"/>
    </location>
</feature>
<feature type="region of interest" description="Disordered" evidence="1">
    <location>
        <begin position="148"/>
        <end position="174"/>
    </location>
</feature>
<proteinExistence type="predicted"/>
<gene>
    <name evidence="2" type="ORF">MRX98_19835</name>
</gene>
<evidence type="ECO:0000256" key="1">
    <source>
        <dbReference type="SAM" id="MobiDB-lite"/>
    </source>
</evidence>
<dbReference type="Proteomes" id="UP001165427">
    <property type="component" value="Unassembled WGS sequence"/>
</dbReference>
<dbReference type="Gene3D" id="1.20.1440.60">
    <property type="entry name" value="23S rRNA-intervening sequence"/>
    <property type="match status" value="1"/>
</dbReference>
<evidence type="ECO:0000313" key="2">
    <source>
        <dbReference type="EMBL" id="MCJ8502837.1"/>
    </source>
</evidence>
<sequence length="232" mass="26403">MDIMDRVDEVDRSEKNPLLPKHGGYRRLKSFQVAQLVYDVTVRFCHRYIERRSRTHDQMVQAARSGVQNIAEGSQASATSKKMELKLTQVARASLEELKLDYEDFLRQRGLSVWQRDNPLRRNLIDQRCQTADDVAAWVMRISKQGDCAEQRSSTTPAPKVSTMSTPSTTSTHASYPELSANAALVLLAVACALLDRQVARLAADFLQEGGFTERLYRVRSAHRRNNRSSRY</sequence>
<dbReference type="EMBL" id="JALJRB010000035">
    <property type="protein sequence ID" value="MCJ8502837.1"/>
    <property type="molecule type" value="Genomic_DNA"/>
</dbReference>
<dbReference type="SUPFAM" id="SSF158446">
    <property type="entry name" value="IVS-encoded protein-like"/>
    <property type="match status" value="1"/>
</dbReference>